<dbReference type="EMBL" id="MU005627">
    <property type="protein sequence ID" value="KAF2676949.1"/>
    <property type="molecule type" value="Genomic_DNA"/>
</dbReference>
<evidence type="ECO:0000313" key="2">
    <source>
        <dbReference type="EMBL" id="KAF2676949.1"/>
    </source>
</evidence>
<feature type="compositionally biased region" description="Low complexity" evidence="1">
    <location>
        <begin position="51"/>
        <end position="60"/>
    </location>
</feature>
<organism evidence="2 3">
    <name type="scientific">Lentithecium fluviatile CBS 122367</name>
    <dbReference type="NCBI Taxonomy" id="1168545"/>
    <lineage>
        <taxon>Eukaryota</taxon>
        <taxon>Fungi</taxon>
        <taxon>Dikarya</taxon>
        <taxon>Ascomycota</taxon>
        <taxon>Pezizomycotina</taxon>
        <taxon>Dothideomycetes</taxon>
        <taxon>Pleosporomycetidae</taxon>
        <taxon>Pleosporales</taxon>
        <taxon>Massarineae</taxon>
        <taxon>Lentitheciaceae</taxon>
        <taxon>Lentithecium</taxon>
    </lineage>
</organism>
<proteinExistence type="predicted"/>
<gene>
    <name evidence="2" type="ORF">K458DRAFT_424313</name>
</gene>
<name>A0A6G1IGC3_9PLEO</name>
<protein>
    <submittedName>
        <fullName evidence="2">Uncharacterized protein</fullName>
    </submittedName>
</protein>
<reference evidence="2" key="1">
    <citation type="journal article" date="2020" name="Stud. Mycol.">
        <title>101 Dothideomycetes genomes: a test case for predicting lifestyles and emergence of pathogens.</title>
        <authorList>
            <person name="Haridas S."/>
            <person name="Albert R."/>
            <person name="Binder M."/>
            <person name="Bloem J."/>
            <person name="Labutti K."/>
            <person name="Salamov A."/>
            <person name="Andreopoulos B."/>
            <person name="Baker S."/>
            <person name="Barry K."/>
            <person name="Bills G."/>
            <person name="Bluhm B."/>
            <person name="Cannon C."/>
            <person name="Castanera R."/>
            <person name="Culley D."/>
            <person name="Daum C."/>
            <person name="Ezra D."/>
            <person name="Gonzalez J."/>
            <person name="Henrissat B."/>
            <person name="Kuo A."/>
            <person name="Liang C."/>
            <person name="Lipzen A."/>
            <person name="Lutzoni F."/>
            <person name="Magnuson J."/>
            <person name="Mondo S."/>
            <person name="Nolan M."/>
            <person name="Ohm R."/>
            <person name="Pangilinan J."/>
            <person name="Park H.-J."/>
            <person name="Ramirez L."/>
            <person name="Alfaro M."/>
            <person name="Sun H."/>
            <person name="Tritt A."/>
            <person name="Yoshinaga Y."/>
            <person name="Zwiers L.-H."/>
            <person name="Turgeon B."/>
            <person name="Goodwin S."/>
            <person name="Spatafora J."/>
            <person name="Crous P."/>
            <person name="Grigoriev I."/>
        </authorList>
    </citation>
    <scope>NUCLEOTIDE SEQUENCE</scope>
    <source>
        <strain evidence="2">CBS 122367</strain>
    </source>
</reference>
<accession>A0A6G1IGC3</accession>
<sequence>MLPQMLTLALQEHGFDLRIVSTHSHPHPKPIHSSTKEKKDVPISLPPNKPHTPSSPAHPSSEQEHGTRSQTQARMADNPSPPCTTADTRGSLGGRSRRTC</sequence>
<dbReference type="Proteomes" id="UP000799291">
    <property type="component" value="Unassembled WGS sequence"/>
</dbReference>
<keyword evidence="3" id="KW-1185">Reference proteome</keyword>
<dbReference type="AlphaFoldDB" id="A0A6G1IGC3"/>
<evidence type="ECO:0000313" key="3">
    <source>
        <dbReference type="Proteomes" id="UP000799291"/>
    </source>
</evidence>
<evidence type="ECO:0000256" key="1">
    <source>
        <dbReference type="SAM" id="MobiDB-lite"/>
    </source>
</evidence>
<feature type="region of interest" description="Disordered" evidence="1">
    <location>
        <begin position="19"/>
        <end position="100"/>
    </location>
</feature>